<evidence type="ECO:0008006" key="2">
    <source>
        <dbReference type="Google" id="ProtNLM"/>
    </source>
</evidence>
<evidence type="ECO:0000313" key="1">
    <source>
        <dbReference type="EMBL" id="GAF95628.1"/>
    </source>
</evidence>
<dbReference type="Pfam" id="PF08309">
    <property type="entry name" value="LVIVD"/>
    <property type="match status" value="2"/>
</dbReference>
<organism evidence="1">
    <name type="scientific">marine sediment metagenome</name>
    <dbReference type="NCBI Taxonomy" id="412755"/>
    <lineage>
        <taxon>unclassified sequences</taxon>
        <taxon>metagenomes</taxon>
        <taxon>ecological metagenomes</taxon>
    </lineage>
</organism>
<accession>X0TQ23</accession>
<dbReference type="AlphaFoldDB" id="X0TQ23"/>
<dbReference type="EMBL" id="BARS01017228">
    <property type="protein sequence ID" value="GAF95628.1"/>
    <property type="molecule type" value="Genomic_DNA"/>
</dbReference>
<dbReference type="InterPro" id="IPR013211">
    <property type="entry name" value="LVIVD"/>
</dbReference>
<gene>
    <name evidence="1" type="ORF">S01H1_28217</name>
</gene>
<proteinExistence type="predicted"/>
<name>X0TQ23_9ZZZZ</name>
<protein>
    <recommendedName>
        <fullName evidence="2">DUF4394 domain-containing protein</fullName>
    </recommendedName>
</protein>
<reference evidence="1" key="1">
    <citation type="journal article" date="2014" name="Front. Microbiol.">
        <title>High frequency of phylogenetically diverse reductive dehalogenase-homologous genes in deep subseafloor sedimentary metagenomes.</title>
        <authorList>
            <person name="Kawai M."/>
            <person name="Futagami T."/>
            <person name="Toyoda A."/>
            <person name="Takaki Y."/>
            <person name="Nishi S."/>
            <person name="Hori S."/>
            <person name="Arai W."/>
            <person name="Tsubouchi T."/>
            <person name="Morono Y."/>
            <person name="Uchiyama I."/>
            <person name="Ito T."/>
            <person name="Fujiyama A."/>
            <person name="Inagaki F."/>
            <person name="Takami H."/>
        </authorList>
    </citation>
    <scope>NUCLEOTIDE SEQUENCE</scope>
    <source>
        <strain evidence="1">Expedition CK06-06</strain>
    </source>
</reference>
<sequence>MKRLLGVLLVLALAFSLAAGGNVEASPDIIGRLLGSLDIPGKVTGGLAVSGNLALVATSSGVLAIDVSDPESPSIAGSAGAGGGACNVEVKDSNLAYALSEWSFHTVDISNPGAIHSPGSVRVGGFVAGGYPAPFPYFGLSGDYAFILVDRLYYNQLSLLSVIDTTDPTNPNIISSRELQDVYGRGEVEVASSVAFVVSDGIHIFDVADPTNPVRLTSIGAMGEALGIEIHNNLAHIISKVDDTISLVTYDVSEPGIPVFLGAKEVGSAQE</sequence>
<feature type="non-terminal residue" evidence="1">
    <location>
        <position position="271"/>
    </location>
</feature>
<comment type="caution">
    <text evidence="1">The sequence shown here is derived from an EMBL/GenBank/DDBJ whole genome shotgun (WGS) entry which is preliminary data.</text>
</comment>